<name>A0ABR9D783_9GAMM</name>
<dbReference type="Gene3D" id="3.40.190.10">
    <property type="entry name" value="Periplasmic binding protein-like II"/>
    <property type="match status" value="1"/>
</dbReference>
<reference evidence="1 2" key="1">
    <citation type="submission" date="2020-09" db="EMBL/GenBank/DDBJ databases">
        <title>Methylomonas albis sp. nov. and Methylomonas fluvii sp. nov.: Two cold-adapted methanotrophs from the River Elbe and an amended description of Methylovulum psychrotolerans strain Eb1.</title>
        <authorList>
            <person name="Bussmann I.K."/>
            <person name="Klings K.-W."/>
            <person name="Warnstedt J."/>
            <person name="Hoppert M."/>
            <person name="Saborowski A."/>
            <person name="Horn F."/>
            <person name="Liebner S."/>
        </authorList>
    </citation>
    <scope>NUCLEOTIDE SEQUENCE [LARGE SCALE GENOMIC DNA]</scope>
    <source>
        <strain evidence="1 2">EbA</strain>
    </source>
</reference>
<organism evidence="1 2">
    <name type="scientific">Methylomonas albis</name>
    <dbReference type="NCBI Taxonomy" id="1854563"/>
    <lineage>
        <taxon>Bacteria</taxon>
        <taxon>Pseudomonadati</taxon>
        <taxon>Pseudomonadota</taxon>
        <taxon>Gammaproteobacteria</taxon>
        <taxon>Methylococcales</taxon>
        <taxon>Methylococcaceae</taxon>
        <taxon>Methylomonas</taxon>
    </lineage>
</organism>
<dbReference type="SUPFAM" id="SSF53850">
    <property type="entry name" value="Periplasmic binding protein-like II"/>
    <property type="match status" value="1"/>
</dbReference>
<gene>
    <name evidence="1" type="ORF">IE877_22595</name>
</gene>
<proteinExistence type="predicted"/>
<dbReference type="Proteomes" id="UP000652176">
    <property type="component" value="Unassembled WGS sequence"/>
</dbReference>
<evidence type="ECO:0000313" key="2">
    <source>
        <dbReference type="Proteomes" id="UP000652176"/>
    </source>
</evidence>
<keyword evidence="2" id="KW-1185">Reference proteome</keyword>
<accession>A0ABR9D783</accession>
<dbReference type="EMBL" id="JACXSS010000001">
    <property type="protein sequence ID" value="MBD9358631.1"/>
    <property type="molecule type" value="Genomic_DNA"/>
</dbReference>
<protein>
    <submittedName>
        <fullName evidence="1">Uncharacterized protein</fullName>
    </submittedName>
</protein>
<evidence type="ECO:0000313" key="1">
    <source>
        <dbReference type="EMBL" id="MBD9358631.1"/>
    </source>
</evidence>
<sequence>MVTAANSPLPKLTFETLKLIYLRKIQIDAQGNHWIPINLPITHPLRHDFSVALFSMLPEDQEDYWNGQYFHGITPPPVMPSEEAVLRFISSTPGAIGYVQHDHVDGRVKIILNLPMGGR</sequence>
<comment type="caution">
    <text evidence="1">The sequence shown here is derived from an EMBL/GenBank/DDBJ whole genome shotgun (WGS) entry which is preliminary data.</text>
</comment>